<name>A0A0K6I4G6_9HYPH</name>
<dbReference type="InterPro" id="IPR027417">
    <property type="entry name" value="P-loop_NTPase"/>
</dbReference>
<keyword evidence="7" id="KW-1185">Reference proteome</keyword>
<gene>
    <name evidence="6" type="ORF">Ga0061067_10925</name>
</gene>
<evidence type="ECO:0000256" key="4">
    <source>
        <dbReference type="ARBA" id="ARBA00022840"/>
    </source>
</evidence>
<proteinExistence type="inferred from homology"/>
<keyword evidence="4" id="KW-0067">ATP-binding</keyword>
<dbReference type="SMART" id="SM00382">
    <property type="entry name" value="AAA"/>
    <property type="match status" value="1"/>
</dbReference>
<dbReference type="InterPro" id="IPR050093">
    <property type="entry name" value="ABC_SmlMolc_Importer"/>
</dbReference>
<evidence type="ECO:0000313" key="6">
    <source>
        <dbReference type="EMBL" id="CUA98167.1"/>
    </source>
</evidence>
<dbReference type="RefSeq" id="WP_055456258.1">
    <property type="nucleotide sequence ID" value="NZ_CYHE01000009.1"/>
</dbReference>
<accession>A0A0K6I4G6</accession>
<dbReference type="Proteomes" id="UP000183900">
    <property type="component" value="Unassembled WGS sequence"/>
</dbReference>
<keyword evidence="2" id="KW-0813">Transport</keyword>
<dbReference type="GO" id="GO:0015697">
    <property type="term" value="P:quaternary ammonium group transport"/>
    <property type="evidence" value="ECO:0007669"/>
    <property type="project" value="UniProtKB-ARBA"/>
</dbReference>
<dbReference type="GO" id="GO:0005524">
    <property type="term" value="F:ATP binding"/>
    <property type="evidence" value="ECO:0007669"/>
    <property type="project" value="UniProtKB-KW"/>
</dbReference>
<dbReference type="InterPro" id="IPR017871">
    <property type="entry name" value="ABC_transporter-like_CS"/>
</dbReference>
<reference evidence="7" key="1">
    <citation type="submission" date="2015-08" db="EMBL/GenBank/DDBJ databases">
        <authorList>
            <person name="Varghese N."/>
        </authorList>
    </citation>
    <scope>NUCLEOTIDE SEQUENCE [LARGE SCALE GENOMIC DNA]</scope>
    <source>
        <strain evidence="7">DSM 23407</strain>
    </source>
</reference>
<dbReference type="FunFam" id="3.40.50.300:FF:000425">
    <property type="entry name" value="Probable ABC transporter, ATP-binding subunit"/>
    <property type="match status" value="1"/>
</dbReference>
<dbReference type="Pfam" id="PF00005">
    <property type="entry name" value="ABC_tran"/>
    <property type="match status" value="1"/>
</dbReference>
<feature type="domain" description="ABC transporter" evidence="5">
    <location>
        <begin position="6"/>
        <end position="236"/>
    </location>
</feature>
<comment type="similarity">
    <text evidence="1">Belongs to the ABC transporter superfamily.</text>
</comment>
<evidence type="ECO:0000259" key="5">
    <source>
        <dbReference type="PROSITE" id="PS50893"/>
    </source>
</evidence>
<dbReference type="Gene3D" id="3.40.50.300">
    <property type="entry name" value="P-loop containing nucleotide triphosphate hydrolases"/>
    <property type="match status" value="1"/>
</dbReference>
<dbReference type="PROSITE" id="PS50893">
    <property type="entry name" value="ABC_TRANSPORTER_2"/>
    <property type="match status" value="1"/>
</dbReference>
<evidence type="ECO:0000256" key="1">
    <source>
        <dbReference type="ARBA" id="ARBA00005417"/>
    </source>
</evidence>
<dbReference type="PROSITE" id="PS00211">
    <property type="entry name" value="ABC_TRANSPORTER_1"/>
    <property type="match status" value="1"/>
</dbReference>
<evidence type="ECO:0000256" key="3">
    <source>
        <dbReference type="ARBA" id="ARBA00022741"/>
    </source>
</evidence>
<dbReference type="GO" id="GO:0016887">
    <property type="term" value="F:ATP hydrolysis activity"/>
    <property type="evidence" value="ECO:0007669"/>
    <property type="project" value="InterPro"/>
</dbReference>
<organism evidence="6 7">
    <name type="scientific">Pannonibacter indicus</name>
    <dbReference type="NCBI Taxonomy" id="466044"/>
    <lineage>
        <taxon>Bacteria</taxon>
        <taxon>Pseudomonadati</taxon>
        <taxon>Pseudomonadota</taxon>
        <taxon>Alphaproteobacteria</taxon>
        <taxon>Hyphomicrobiales</taxon>
        <taxon>Stappiaceae</taxon>
        <taxon>Pannonibacter</taxon>
    </lineage>
</organism>
<evidence type="ECO:0000313" key="7">
    <source>
        <dbReference type="Proteomes" id="UP000183900"/>
    </source>
</evidence>
<dbReference type="SUPFAM" id="SSF52540">
    <property type="entry name" value="P-loop containing nucleoside triphosphate hydrolases"/>
    <property type="match status" value="1"/>
</dbReference>
<sequence length="352" mass="36849">MGTEALSLEEVSIRLGQSLILDGISLEVPAGTFTCLLGPSGCGKTTLLRSIAGFAPLSAGDITVGGRSIAGLAPEARQTAMVFQSYALWPHMSVAGNLTYPLKLRGLGKAERERRAEEVLALLGLEGYGGRAVTSLSGGQRQRVALGRALIIDPPLLLLDEPLSNLDASIRRSLRGELRRLQQKVGITTIMVTHDQDEALAMADRIVLMRKGQIVQVASPEELYSAPADLEAAEFLGVGNVTASRHGDPVAASAKIAGFRTEVARAFTSAEVLPEGPALLRKGQVSACAYAGGNYQITIDSAGESLSGCSPVPIAAGADASLTVPASMLMSFDAENRLLQGTLHGAVLETRH</sequence>
<dbReference type="OrthoDB" id="9809450at2"/>
<dbReference type="InterPro" id="IPR003593">
    <property type="entry name" value="AAA+_ATPase"/>
</dbReference>
<keyword evidence="3" id="KW-0547">Nucleotide-binding</keyword>
<dbReference type="AlphaFoldDB" id="A0A0K6I4G6"/>
<dbReference type="PANTHER" id="PTHR42781">
    <property type="entry name" value="SPERMIDINE/PUTRESCINE IMPORT ATP-BINDING PROTEIN POTA"/>
    <property type="match status" value="1"/>
</dbReference>
<evidence type="ECO:0000256" key="2">
    <source>
        <dbReference type="ARBA" id="ARBA00022448"/>
    </source>
</evidence>
<dbReference type="PANTHER" id="PTHR42781:SF4">
    <property type="entry name" value="SPERMIDINE_PUTRESCINE IMPORT ATP-BINDING PROTEIN POTA"/>
    <property type="match status" value="1"/>
</dbReference>
<protein>
    <submittedName>
        <fullName evidence="6">ABC-type Fe3+/spermidine/putrescine transport systems, ATPase components</fullName>
    </submittedName>
</protein>
<dbReference type="EMBL" id="CYHE01000009">
    <property type="protein sequence ID" value="CUA98167.1"/>
    <property type="molecule type" value="Genomic_DNA"/>
</dbReference>
<dbReference type="InterPro" id="IPR003439">
    <property type="entry name" value="ABC_transporter-like_ATP-bd"/>
</dbReference>